<evidence type="ECO:0000313" key="5">
    <source>
        <dbReference type="Proteomes" id="UP001233999"/>
    </source>
</evidence>
<dbReference type="PANTHER" id="PTHR13162:SF8">
    <property type="entry name" value="CCR4-NOT TRANSCRIPTION COMPLEX SUBUNIT 1"/>
    <property type="match status" value="1"/>
</dbReference>
<dbReference type="Gene3D" id="1.25.40.840">
    <property type="entry name" value="CCR4-NOT transcription complex subunit 1 TTP binding domain"/>
    <property type="match status" value="1"/>
</dbReference>
<evidence type="ECO:0000259" key="2">
    <source>
        <dbReference type="Pfam" id="PF16418"/>
    </source>
</evidence>
<dbReference type="InterPro" id="IPR032194">
    <property type="entry name" value="CNOT1_HEAT"/>
</dbReference>
<dbReference type="Pfam" id="PF22940">
    <property type="entry name" value="CNOT1_1st"/>
    <property type="match status" value="1"/>
</dbReference>
<evidence type="ECO:0000259" key="1">
    <source>
        <dbReference type="Pfam" id="PF16417"/>
    </source>
</evidence>
<dbReference type="GO" id="GO:0030015">
    <property type="term" value="C:CCR4-NOT core complex"/>
    <property type="evidence" value="ECO:0007669"/>
    <property type="project" value="InterPro"/>
</dbReference>
<dbReference type="Pfam" id="PF16418">
    <property type="entry name" value="CNOT1_HEAT"/>
    <property type="match status" value="1"/>
</dbReference>
<name>A0AAD8E5N3_DIPPU</name>
<dbReference type="InterPro" id="IPR032193">
    <property type="entry name" value="CNOT1_TTP_bind"/>
</dbReference>
<evidence type="ECO:0008006" key="6">
    <source>
        <dbReference type="Google" id="ProtNLM"/>
    </source>
</evidence>
<dbReference type="InterPro" id="IPR038535">
    <property type="entry name" value="CNOT1_TTP_bind_sf"/>
</dbReference>
<dbReference type="EMBL" id="JASPKZ010009348">
    <property type="protein sequence ID" value="KAJ9577751.1"/>
    <property type="molecule type" value="Genomic_DNA"/>
</dbReference>
<reference evidence="4" key="2">
    <citation type="submission" date="2023-05" db="EMBL/GenBank/DDBJ databases">
        <authorList>
            <person name="Fouks B."/>
        </authorList>
    </citation>
    <scope>NUCLEOTIDE SEQUENCE</scope>
    <source>
        <strain evidence="4">Stay&amp;Tobe</strain>
        <tissue evidence="4">Testes</tissue>
    </source>
</reference>
<keyword evidence="5" id="KW-1185">Reference proteome</keyword>
<dbReference type="Proteomes" id="UP001233999">
    <property type="component" value="Unassembled WGS sequence"/>
</dbReference>
<sequence length="1072" mass="119389">MNLDSLSFTLSQISYLVANLTKKNFKQSAQELSHLVTSYGLEADRHLLRCLFSHIDFSAEGSKSSSSKDFHQIQLLVQECVALLTKPTLISNLCYALDNPLHHQKTLKPSTQLFSQLSKVLKLTPVQEVAFGLALRHSTNPDTQNFATQFVKQKLPDLIRSYIDTESSSSQQEGGLHDATPEVLHLILTNLLFGPKDQFGITPETGDAFLKNLRRDFPRELVPVVLAPLLYPYKPDLLMDKVNQDNTTMTNTMLDGNNLADLIMEIGYGFCSSVEECRNNLVNLGGRDISPGTVARIFGMMVRTHTGLEEQVALQNIQTPASFWNSGGDSGSKEKGSTDSNHPVTWNIEIFVQTIKELVPNLVWKDVIVELDHPEFVVKDRQGLNVLFTGLRLGLQNQVFHPEMFPVDCIYRHWKSAESQFSLIQQILKNSDIFCFADYPFHSVPVDILKAPPENDNKEITTWRSLDLVETLLYLSDRGLYAQVQEMFKIPIQHCPDVLVLALIHINPPISVLRQDLLTNLIPIFLGNHPNSAIILHHAWHSQNISIRQIIMHAMADWYVRGESDQTKLSRILDVAQDLKALSLLLNAQSFPFIIDLACLASRREYLKLEKWLTDKIREHGESFISACVKFLQRRCPQIMGNSVKEENLPKSAQLPPETLTTMLACLQGCAGSVAQDLSETILTMVANCSIMLSKPRPPPPGVLRTHRGIDPAFNPSSLGGQLFSGNQVQQVDPLANISSSLANINLAGAPAGMGPPSSSAFNLTGGLGPLVSAPGSPSRLMGPAAPGPSQSPFPMIPLGSQLQHSAPVGAQVGPGPAGTSLVAGVGVSAIGALSQRMGPQSGVEKSRLGDATTNLFPEMSQNVSKEIEDEANSYFQRIYNHPPHPTLSIDEVLEMLKKFQDSPNKREREVFNCMLRNLFEEYRFFPQYPEKELQITAQLFGGIIERGLVSSYMVLGLALRFVLDALRKPYNSKMYYFGIAALDKFKSRLKDYHKYCEHVAAIQHFPEFPQHLIEYVEYGLQSQEPPNRPQELIHASMIPRFQTQLCSSSAITPTDELTAKELRHMNPMRCM</sequence>
<dbReference type="InterPro" id="IPR055104">
    <property type="entry name" value="CNOT1_1st"/>
</dbReference>
<comment type="caution">
    <text evidence="4">The sequence shown here is derived from an EMBL/GenBank/DDBJ whole genome shotgun (WGS) entry which is preliminary data.</text>
</comment>
<feature type="domain" description="CCR4-NOT transcription complex subunit 1 HEAT repeat" evidence="2">
    <location>
        <begin position="515"/>
        <end position="668"/>
    </location>
</feature>
<proteinExistence type="predicted"/>
<dbReference type="GO" id="GO:0017148">
    <property type="term" value="P:negative regulation of translation"/>
    <property type="evidence" value="ECO:0007669"/>
    <property type="project" value="InterPro"/>
</dbReference>
<dbReference type="AlphaFoldDB" id="A0AAD8E5N3"/>
<feature type="non-terminal residue" evidence="4">
    <location>
        <position position="1"/>
    </location>
</feature>
<protein>
    <recommendedName>
        <fullName evidence="6">CCR4-NOT transcription complex subunit 1</fullName>
    </recommendedName>
</protein>
<dbReference type="GO" id="GO:0060090">
    <property type="term" value="F:molecular adaptor activity"/>
    <property type="evidence" value="ECO:0007669"/>
    <property type="project" value="TreeGrafter"/>
</dbReference>
<reference evidence="4" key="1">
    <citation type="journal article" date="2023" name="IScience">
        <title>Live-bearing cockroach genome reveals convergent evolutionary mechanisms linked to viviparity in insects and beyond.</title>
        <authorList>
            <person name="Fouks B."/>
            <person name="Harrison M.C."/>
            <person name="Mikhailova A.A."/>
            <person name="Marchal E."/>
            <person name="English S."/>
            <person name="Carruthers M."/>
            <person name="Jennings E.C."/>
            <person name="Chiamaka E.L."/>
            <person name="Frigard R.A."/>
            <person name="Pippel M."/>
            <person name="Attardo G.M."/>
            <person name="Benoit J.B."/>
            <person name="Bornberg-Bauer E."/>
            <person name="Tobe S.S."/>
        </authorList>
    </citation>
    <scope>NUCLEOTIDE SEQUENCE</scope>
    <source>
        <strain evidence="4">Stay&amp;Tobe</strain>
    </source>
</reference>
<evidence type="ECO:0000259" key="3">
    <source>
        <dbReference type="Pfam" id="PF22940"/>
    </source>
</evidence>
<feature type="domain" description="CCR4-NOT transcription complex subunit 1 TTP binding" evidence="1">
    <location>
        <begin position="851"/>
        <end position="1028"/>
    </location>
</feature>
<gene>
    <name evidence="4" type="ORF">L9F63_005671</name>
</gene>
<dbReference type="PANTHER" id="PTHR13162">
    <property type="entry name" value="CCR4-NOT TRANSCRIPTION COMPLEX"/>
    <property type="match status" value="1"/>
</dbReference>
<evidence type="ECO:0000313" key="4">
    <source>
        <dbReference type="EMBL" id="KAJ9577751.1"/>
    </source>
</evidence>
<dbReference type="Pfam" id="PF16417">
    <property type="entry name" value="CNOT1_TTP_bind"/>
    <property type="match status" value="1"/>
</dbReference>
<dbReference type="GO" id="GO:0000932">
    <property type="term" value="C:P-body"/>
    <property type="evidence" value="ECO:0007669"/>
    <property type="project" value="TreeGrafter"/>
</dbReference>
<accession>A0AAD8E5N3</accession>
<dbReference type="InterPro" id="IPR040398">
    <property type="entry name" value="Not1"/>
</dbReference>
<organism evidence="4 5">
    <name type="scientific">Diploptera punctata</name>
    <name type="common">Pacific beetle cockroach</name>
    <dbReference type="NCBI Taxonomy" id="6984"/>
    <lineage>
        <taxon>Eukaryota</taxon>
        <taxon>Metazoa</taxon>
        <taxon>Ecdysozoa</taxon>
        <taxon>Arthropoda</taxon>
        <taxon>Hexapoda</taxon>
        <taxon>Insecta</taxon>
        <taxon>Pterygota</taxon>
        <taxon>Neoptera</taxon>
        <taxon>Polyneoptera</taxon>
        <taxon>Dictyoptera</taxon>
        <taxon>Blattodea</taxon>
        <taxon>Blaberoidea</taxon>
        <taxon>Blaberidae</taxon>
        <taxon>Diplopterinae</taxon>
        <taxon>Diploptera</taxon>
    </lineage>
</organism>
<feature type="domain" description="CCR4-NOT transcription complex subunit 1 N-terminal" evidence="3">
    <location>
        <begin position="30"/>
        <end position="230"/>
    </location>
</feature>
<dbReference type="FunFam" id="1.25.40.840:FF:000001">
    <property type="entry name" value="Ccr4-not transcription complex subunit 1 isoform"/>
    <property type="match status" value="1"/>
</dbReference>
<dbReference type="GO" id="GO:0000288">
    <property type="term" value="P:nuclear-transcribed mRNA catabolic process, deadenylation-dependent decay"/>
    <property type="evidence" value="ECO:0007669"/>
    <property type="project" value="TreeGrafter"/>
</dbReference>